<keyword evidence="3" id="KW-0479">Metal-binding</keyword>
<comment type="cofactor">
    <cofactor evidence="1">
        <name>Zn(2+)</name>
        <dbReference type="ChEBI" id="CHEBI:29105"/>
    </cofactor>
</comment>
<dbReference type="Pfam" id="PF08240">
    <property type="entry name" value="ADH_N"/>
    <property type="match status" value="1"/>
</dbReference>
<dbReference type="EMBL" id="NEXV01000582">
    <property type="protein sequence ID" value="PIG81024.1"/>
    <property type="molecule type" value="Genomic_DNA"/>
</dbReference>
<dbReference type="InterPro" id="IPR036291">
    <property type="entry name" value="NAD(P)-bd_dom_sf"/>
</dbReference>
<dbReference type="InterPro" id="IPR020843">
    <property type="entry name" value="ER"/>
</dbReference>
<dbReference type="InterPro" id="IPR011032">
    <property type="entry name" value="GroES-like_sf"/>
</dbReference>
<keyword evidence="5" id="KW-0560">Oxidoreductase</keyword>
<sequence>MITTTAIVAREPEQPQSINWAMEEVEVYMPGEGEILVEMRATGICHTDIVLSSVPAGRIGIQYPKVLGHEVTGAGIVRALGQSVKSVEVGDPVLLSYYSCSSCASCQSAHPAYCEVFAGENYVGRQGGMKISNNGEEPWSKFFGQSSFSRHSVVSEVSVVNVKDMIKSEDELKLFAPLGCGFQTGMGAILNSSNAGPDDVVMILGLGAVGMGALMTAKIRGCKAIIVVDKVEARLEHAKRLGASYTINTGAPDKTSLKDAVCKLFPSGASVVIDTTGVPTLIEEGLQATQKRGKLVLIGVPPLGYELNVDVVQHINSGRSIIGCIEGDCIPGKAIPQMIQWYREGRFPVDQLVQYFDAAEYTQALKGMKEGTAVKPVLVWEY</sequence>
<evidence type="ECO:0000313" key="7">
    <source>
        <dbReference type="EMBL" id="PIG81024.1"/>
    </source>
</evidence>
<evidence type="ECO:0000313" key="8">
    <source>
        <dbReference type="Proteomes" id="UP000231358"/>
    </source>
</evidence>
<keyword evidence="8" id="KW-1185">Reference proteome</keyword>
<reference evidence="7 8" key="1">
    <citation type="submission" date="2017-05" db="EMBL/GenBank/DDBJ databases">
        <title>Genome sequence for an aflatoxigenic pathogen of Argentinian peanut, Aspergillus arachidicola.</title>
        <authorList>
            <person name="Moore G."/>
            <person name="Beltz S.B."/>
            <person name="Mack B.M."/>
        </authorList>
    </citation>
    <scope>NUCLEOTIDE SEQUENCE [LARGE SCALE GENOMIC DNA]</scope>
    <source>
        <strain evidence="7 8">CBS 117610</strain>
    </source>
</reference>
<dbReference type="GO" id="GO:0016491">
    <property type="term" value="F:oxidoreductase activity"/>
    <property type="evidence" value="ECO:0007669"/>
    <property type="project" value="UniProtKB-KW"/>
</dbReference>
<proteinExistence type="inferred from homology"/>
<evidence type="ECO:0000256" key="1">
    <source>
        <dbReference type="ARBA" id="ARBA00001947"/>
    </source>
</evidence>
<dbReference type="CDD" id="cd08278">
    <property type="entry name" value="benzyl_alcohol_DH"/>
    <property type="match status" value="1"/>
</dbReference>
<evidence type="ECO:0000256" key="5">
    <source>
        <dbReference type="ARBA" id="ARBA00023002"/>
    </source>
</evidence>
<dbReference type="AlphaFoldDB" id="A0A2G7FKA0"/>
<dbReference type="Proteomes" id="UP000231358">
    <property type="component" value="Unassembled WGS sequence"/>
</dbReference>
<dbReference type="InterPro" id="IPR013154">
    <property type="entry name" value="ADH-like_N"/>
</dbReference>
<evidence type="ECO:0000259" key="6">
    <source>
        <dbReference type="SMART" id="SM00829"/>
    </source>
</evidence>
<feature type="domain" description="Enoyl reductase (ER)" evidence="6">
    <location>
        <begin position="13"/>
        <end position="378"/>
    </location>
</feature>
<evidence type="ECO:0000256" key="4">
    <source>
        <dbReference type="ARBA" id="ARBA00022833"/>
    </source>
</evidence>
<comment type="similarity">
    <text evidence="2">Belongs to the zinc-containing alcohol dehydrogenase family.</text>
</comment>
<comment type="caution">
    <text evidence="7">The sequence shown here is derived from an EMBL/GenBank/DDBJ whole genome shotgun (WGS) entry which is preliminary data.</text>
</comment>
<dbReference type="GO" id="GO:0046872">
    <property type="term" value="F:metal ion binding"/>
    <property type="evidence" value="ECO:0007669"/>
    <property type="project" value="UniProtKB-KW"/>
</dbReference>
<dbReference type="Pfam" id="PF00107">
    <property type="entry name" value="ADH_zinc_N"/>
    <property type="match status" value="1"/>
</dbReference>
<dbReference type="SUPFAM" id="SSF50129">
    <property type="entry name" value="GroES-like"/>
    <property type="match status" value="1"/>
</dbReference>
<keyword evidence="4" id="KW-0862">Zinc</keyword>
<dbReference type="SUPFAM" id="SSF51735">
    <property type="entry name" value="NAD(P)-binding Rossmann-fold domains"/>
    <property type="match status" value="1"/>
</dbReference>
<dbReference type="PANTHER" id="PTHR43350:SF18">
    <property type="entry name" value="ENOYL REDUCTASE (ER) DOMAIN-CONTAINING PROTEIN"/>
    <property type="match status" value="1"/>
</dbReference>
<dbReference type="Gene3D" id="3.40.50.720">
    <property type="entry name" value="NAD(P)-binding Rossmann-like Domain"/>
    <property type="match status" value="1"/>
</dbReference>
<evidence type="ECO:0000256" key="2">
    <source>
        <dbReference type="ARBA" id="ARBA00008072"/>
    </source>
</evidence>
<dbReference type="Gene3D" id="3.90.180.10">
    <property type="entry name" value="Medium-chain alcohol dehydrogenases, catalytic domain"/>
    <property type="match status" value="1"/>
</dbReference>
<protein>
    <submittedName>
        <fullName evidence="7">Alcohol dehydrogenase</fullName>
    </submittedName>
</protein>
<organism evidence="7 8">
    <name type="scientific">Aspergillus arachidicola</name>
    <dbReference type="NCBI Taxonomy" id="656916"/>
    <lineage>
        <taxon>Eukaryota</taxon>
        <taxon>Fungi</taxon>
        <taxon>Dikarya</taxon>
        <taxon>Ascomycota</taxon>
        <taxon>Pezizomycotina</taxon>
        <taxon>Eurotiomycetes</taxon>
        <taxon>Eurotiomycetidae</taxon>
        <taxon>Eurotiales</taxon>
        <taxon>Aspergillaceae</taxon>
        <taxon>Aspergillus</taxon>
        <taxon>Aspergillus subgen. Circumdati</taxon>
    </lineage>
</organism>
<gene>
    <name evidence="7" type="ORF">AARAC_006085</name>
</gene>
<evidence type="ECO:0000256" key="3">
    <source>
        <dbReference type="ARBA" id="ARBA00022723"/>
    </source>
</evidence>
<accession>A0A2G7FKA0</accession>
<dbReference type="PANTHER" id="PTHR43350">
    <property type="entry name" value="NAD-DEPENDENT ALCOHOL DEHYDROGENASE"/>
    <property type="match status" value="1"/>
</dbReference>
<dbReference type="SMART" id="SM00829">
    <property type="entry name" value="PKS_ER"/>
    <property type="match status" value="1"/>
</dbReference>
<dbReference type="STRING" id="656916.A0A2G7FKA0"/>
<name>A0A2G7FKA0_9EURO</name>
<dbReference type="InterPro" id="IPR013149">
    <property type="entry name" value="ADH-like_C"/>
</dbReference>